<dbReference type="Gene3D" id="1.10.10.60">
    <property type="entry name" value="Homeodomain-like"/>
    <property type="match status" value="1"/>
</dbReference>
<dbReference type="PROSITE" id="PS50977">
    <property type="entry name" value="HTH_TETR_2"/>
    <property type="match status" value="1"/>
</dbReference>
<dbReference type="Gene3D" id="1.10.357.10">
    <property type="entry name" value="Tetracycline Repressor, domain 2"/>
    <property type="match status" value="1"/>
</dbReference>
<gene>
    <name evidence="4" type="ORF">CLCHR_07900</name>
</gene>
<dbReference type="GO" id="GO:0003677">
    <property type="term" value="F:DNA binding"/>
    <property type="evidence" value="ECO:0007669"/>
    <property type="project" value="UniProtKB-UniRule"/>
</dbReference>
<dbReference type="Pfam" id="PF00440">
    <property type="entry name" value="TetR_N"/>
    <property type="match status" value="1"/>
</dbReference>
<evidence type="ECO:0000256" key="2">
    <source>
        <dbReference type="PROSITE-ProRule" id="PRU00335"/>
    </source>
</evidence>
<comment type="caution">
    <text evidence="4">The sequence shown here is derived from an EMBL/GenBank/DDBJ whole genome shotgun (WGS) entry which is preliminary data.</text>
</comment>
<dbReference type="InterPro" id="IPR009057">
    <property type="entry name" value="Homeodomain-like_sf"/>
</dbReference>
<feature type="DNA-binding region" description="H-T-H motif" evidence="2">
    <location>
        <begin position="34"/>
        <end position="53"/>
    </location>
</feature>
<accession>A0A1V4IZY7</accession>
<feature type="domain" description="HTH tetR-type" evidence="3">
    <location>
        <begin position="11"/>
        <end position="71"/>
    </location>
</feature>
<dbReference type="SUPFAM" id="SSF46689">
    <property type="entry name" value="Homeodomain-like"/>
    <property type="match status" value="1"/>
</dbReference>
<dbReference type="PANTHER" id="PTHR43479:SF11">
    <property type="entry name" value="ACREF_ENVCD OPERON REPRESSOR-RELATED"/>
    <property type="match status" value="1"/>
</dbReference>
<evidence type="ECO:0000313" key="4">
    <source>
        <dbReference type="EMBL" id="OPJ65400.1"/>
    </source>
</evidence>
<dbReference type="InterPro" id="IPR050624">
    <property type="entry name" value="HTH-type_Tx_Regulator"/>
</dbReference>
<evidence type="ECO:0000256" key="1">
    <source>
        <dbReference type="ARBA" id="ARBA00023125"/>
    </source>
</evidence>
<evidence type="ECO:0000259" key="3">
    <source>
        <dbReference type="PROSITE" id="PS50977"/>
    </source>
</evidence>
<dbReference type="SUPFAM" id="SSF48498">
    <property type="entry name" value="Tetracyclin repressor-like, C-terminal domain"/>
    <property type="match status" value="1"/>
</dbReference>
<sequence length="214" mass="25329">MSESWHEKIKNKNREEIIQTGKELFLKYNFINVNIKDVCTLSGISRVTFYKHFKSIDELIFEVQMDIIRHMVQFIKSEDRCEASGKDRIIAMLNAWINFAKEYKNEIKFIFLFDFYYGAYDSNEELKLKYENFILEDDMSDFFTDAINKGITDRSLKSDLHPTKTGYYMFQTIMGVLQRVSYTSLPIKDEVLTFDDITETVVEMIISSIKNIEE</sequence>
<reference evidence="4 5" key="1">
    <citation type="submission" date="2017-03" db="EMBL/GenBank/DDBJ databases">
        <title>Genome sequence of Clostridium chromiireducens DSM 23318.</title>
        <authorList>
            <person name="Poehlein A."/>
            <person name="Daniel R."/>
        </authorList>
    </citation>
    <scope>NUCLEOTIDE SEQUENCE [LARGE SCALE GENOMIC DNA]</scope>
    <source>
        <strain evidence="4 5">DSM 23318</strain>
    </source>
</reference>
<dbReference type="PANTHER" id="PTHR43479">
    <property type="entry name" value="ACREF/ENVCD OPERON REPRESSOR-RELATED"/>
    <property type="match status" value="1"/>
</dbReference>
<dbReference type="InterPro" id="IPR036271">
    <property type="entry name" value="Tet_transcr_reg_TetR-rel_C_sf"/>
</dbReference>
<name>A0A1V4IZY7_9CLOT</name>
<proteinExistence type="predicted"/>
<dbReference type="STRING" id="225345.CLCHR_07900"/>
<dbReference type="EMBL" id="MZGT01000008">
    <property type="protein sequence ID" value="OPJ65400.1"/>
    <property type="molecule type" value="Genomic_DNA"/>
</dbReference>
<keyword evidence="5" id="KW-1185">Reference proteome</keyword>
<dbReference type="AlphaFoldDB" id="A0A1V4IZY7"/>
<dbReference type="OrthoDB" id="9812134at2"/>
<dbReference type="RefSeq" id="WP_079438385.1">
    <property type="nucleotide sequence ID" value="NZ_MZGT01000008.1"/>
</dbReference>
<evidence type="ECO:0000313" key="5">
    <source>
        <dbReference type="Proteomes" id="UP000191056"/>
    </source>
</evidence>
<keyword evidence="1 2" id="KW-0238">DNA-binding</keyword>
<organism evidence="4 5">
    <name type="scientific">Clostridium chromiireducens</name>
    <dbReference type="NCBI Taxonomy" id="225345"/>
    <lineage>
        <taxon>Bacteria</taxon>
        <taxon>Bacillati</taxon>
        <taxon>Bacillota</taxon>
        <taxon>Clostridia</taxon>
        <taxon>Eubacteriales</taxon>
        <taxon>Clostridiaceae</taxon>
        <taxon>Clostridium</taxon>
    </lineage>
</organism>
<dbReference type="Proteomes" id="UP000191056">
    <property type="component" value="Unassembled WGS sequence"/>
</dbReference>
<protein>
    <submittedName>
        <fullName evidence="4">Bacterial regulatory protein, tetR family</fullName>
    </submittedName>
</protein>
<dbReference type="InterPro" id="IPR001647">
    <property type="entry name" value="HTH_TetR"/>
</dbReference>